<dbReference type="Pfam" id="PF13405">
    <property type="entry name" value="EF-hand_6"/>
    <property type="match status" value="1"/>
</dbReference>
<reference evidence="6 7" key="1">
    <citation type="submission" date="2020-04" db="EMBL/GenBank/DDBJ databases">
        <title>Plant Genome Project.</title>
        <authorList>
            <person name="Zhang R.-G."/>
        </authorList>
    </citation>
    <scope>NUCLEOTIDE SEQUENCE [LARGE SCALE GENOMIC DNA]</scope>
    <source>
        <strain evidence="6">YNK0</strain>
        <tissue evidence="6">Leaf</tissue>
    </source>
</reference>
<dbReference type="OrthoDB" id="26525at2759"/>
<dbReference type="InterPro" id="IPR018247">
    <property type="entry name" value="EF_Hand_1_Ca_BS"/>
</dbReference>
<dbReference type="InterPro" id="IPR011992">
    <property type="entry name" value="EF-hand-dom_pair"/>
</dbReference>
<dbReference type="Pfam" id="PF13499">
    <property type="entry name" value="EF-hand_7"/>
    <property type="match status" value="1"/>
</dbReference>
<name>A0A835D1K4_TETSI</name>
<evidence type="ECO:0000313" key="7">
    <source>
        <dbReference type="Proteomes" id="UP000655225"/>
    </source>
</evidence>
<feature type="domain" description="EF-hand" evidence="5">
    <location>
        <begin position="4"/>
        <end position="39"/>
    </location>
</feature>
<dbReference type="AlphaFoldDB" id="A0A835D1K4"/>
<dbReference type="Proteomes" id="UP000655225">
    <property type="component" value="Unassembled WGS sequence"/>
</dbReference>
<dbReference type="InterPro" id="IPR002048">
    <property type="entry name" value="EF_hand_dom"/>
</dbReference>
<gene>
    <name evidence="6" type="ORF">HHK36_030456</name>
</gene>
<dbReference type="OMA" id="EFLFFYN"/>
<evidence type="ECO:0000256" key="2">
    <source>
        <dbReference type="ARBA" id="ARBA00022723"/>
    </source>
</evidence>
<evidence type="ECO:0000259" key="5">
    <source>
        <dbReference type="PROSITE" id="PS50222"/>
    </source>
</evidence>
<dbReference type="PANTHER" id="PTHR10891">
    <property type="entry name" value="EF-HAND CALCIUM-BINDING DOMAIN CONTAINING PROTEIN"/>
    <property type="match status" value="1"/>
</dbReference>
<evidence type="ECO:0000256" key="1">
    <source>
        <dbReference type="ARBA" id="ARBA00003291"/>
    </source>
</evidence>
<comment type="function">
    <text evidence="1">Potential calcium sensor.</text>
</comment>
<proteinExistence type="predicted"/>
<keyword evidence="7" id="KW-1185">Reference proteome</keyword>
<evidence type="ECO:0000256" key="3">
    <source>
        <dbReference type="ARBA" id="ARBA00022737"/>
    </source>
</evidence>
<dbReference type="InterPro" id="IPR039647">
    <property type="entry name" value="EF_hand_pair_protein_CML-like"/>
</dbReference>
<accession>A0A835D1K4</accession>
<keyword evidence="2" id="KW-0479">Metal-binding</keyword>
<keyword evidence="4" id="KW-0106">Calcium</keyword>
<dbReference type="FunFam" id="1.10.238.10:FF:000089">
    <property type="entry name" value="calmodulin-like protein 3"/>
    <property type="match status" value="1"/>
</dbReference>
<protein>
    <recommendedName>
        <fullName evidence="5">EF-hand domain-containing protein</fullName>
    </recommendedName>
</protein>
<dbReference type="PROSITE" id="PS00018">
    <property type="entry name" value="EF_HAND_1"/>
    <property type="match status" value="3"/>
</dbReference>
<sequence>MCVLKSNELHRIFEILDRDGDGYVSVGELDWLLDKVDVGTGPDELESIMGKKSLDLHEFMLFYNSISQQCRDEGGSKEGVDEERDLIEAFKVFDLNGDGFISCEELRSVLSRLGLWEEKSGSDCRSMIYEFDTNSDGLLDFDEFKNMMLRTNH</sequence>
<evidence type="ECO:0000313" key="6">
    <source>
        <dbReference type="EMBL" id="KAF8377083.1"/>
    </source>
</evidence>
<dbReference type="EMBL" id="JABCRI010000024">
    <property type="protein sequence ID" value="KAF8377083.1"/>
    <property type="molecule type" value="Genomic_DNA"/>
</dbReference>
<dbReference type="CDD" id="cd00051">
    <property type="entry name" value="EFh"/>
    <property type="match status" value="1"/>
</dbReference>
<dbReference type="Gene3D" id="1.10.238.10">
    <property type="entry name" value="EF-hand"/>
    <property type="match status" value="2"/>
</dbReference>
<keyword evidence="3" id="KW-0677">Repeat</keyword>
<feature type="domain" description="EF-hand" evidence="5">
    <location>
        <begin position="81"/>
        <end position="116"/>
    </location>
</feature>
<dbReference type="GO" id="GO:0005509">
    <property type="term" value="F:calcium ion binding"/>
    <property type="evidence" value="ECO:0007669"/>
    <property type="project" value="InterPro"/>
</dbReference>
<dbReference type="PROSITE" id="PS50222">
    <property type="entry name" value="EF_HAND_2"/>
    <property type="match status" value="3"/>
</dbReference>
<feature type="domain" description="EF-hand" evidence="5">
    <location>
        <begin position="119"/>
        <end position="153"/>
    </location>
</feature>
<comment type="caution">
    <text evidence="6">The sequence shown here is derived from an EMBL/GenBank/DDBJ whole genome shotgun (WGS) entry which is preliminary data.</text>
</comment>
<dbReference type="SMART" id="SM00054">
    <property type="entry name" value="EFh"/>
    <property type="match status" value="3"/>
</dbReference>
<organism evidence="6 7">
    <name type="scientific">Tetracentron sinense</name>
    <name type="common">Spur-leaf</name>
    <dbReference type="NCBI Taxonomy" id="13715"/>
    <lineage>
        <taxon>Eukaryota</taxon>
        <taxon>Viridiplantae</taxon>
        <taxon>Streptophyta</taxon>
        <taxon>Embryophyta</taxon>
        <taxon>Tracheophyta</taxon>
        <taxon>Spermatophyta</taxon>
        <taxon>Magnoliopsida</taxon>
        <taxon>Trochodendrales</taxon>
        <taxon>Trochodendraceae</taxon>
        <taxon>Tetracentron</taxon>
    </lineage>
</organism>
<dbReference type="SUPFAM" id="SSF47473">
    <property type="entry name" value="EF-hand"/>
    <property type="match status" value="1"/>
</dbReference>
<evidence type="ECO:0000256" key="4">
    <source>
        <dbReference type="ARBA" id="ARBA00022837"/>
    </source>
</evidence>